<protein>
    <submittedName>
        <fullName evidence="2">Uncharacterized protein</fullName>
    </submittedName>
</protein>
<organism evidence="2 3">
    <name type="scientific">Ameiurus melas</name>
    <name type="common">Black bullhead</name>
    <name type="synonym">Silurus melas</name>
    <dbReference type="NCBI Taxonomy" id="219545"/>
    <lineage>
        <taxon>Eukaryota</taxon>
        <taxon>Metazoa</taxon>
        <taxon>Chordata</taxon>
        <taxon>Craniata</taxon>
        <taxon>Vertebrata</taxon>
        <taxon>Euteleostomi</taxon>
        <taxon>Actinopterygii</taxon>
        <taxon>Neopterygii</taxon>
        <taxon>Teleostei</taxon>
        <taxon>Ostariophysi</taxon>
        <taxon>Siluriformes</taxon>
        <taxon>Ictaluridae</taxon>
        <taxon>Ameiurus</taxon>
    </lineage>
</organism>
<dbReference type="Proteomes" id="UP000593565">
    <property type="component" value="Unassembled WGS sequence"/>
</dbReference>
<evidence type="ECO:0000256" key="1">
    <source>
        <dbReference type="SAM" id="MobiDB-lite"/>
    </source>
</evidence>
<evidence type="ECO:0000313" key="2">
    <source>
        <dbReference type="EMBL" id="KAF4091379.1"/>
    </source>
</evidence>
<sequence>MCAPKMKWTEDASQAPSMSQWNMWKRNSLWMNMLFKRNSVSPSPFWIAMLWCFTANWDGVETLLQRKPEASASSMHGTMQEVTRNGQRRKANDAAPAHSSRTSNRVVLVTFGQCSSRRIINHV</sequence>
<reference evidence="2 3" key="1">
    <citation type="submission" date="2020-02" db="EMBL/GenBank/DDBJ databases">
        <title>A chromosome-scale genome assembly of the black bullhead catfish (Ameiurus melas).</title>
        <authorList>
            <person name="Wen M."/>
            <person name="Zham M."/>
            <person name="Cabau C."/>
            <person name="Klopp C."/>
            <person name="Donnadieu C."/>
            <person name="Roques C."/>
            <person name="Bouchez O."/>
            <person name="Lampietro C."/>
            <person name="Jouanno E."/>
            <person name="Herpin A."/>
            <person name="Louis A."/>
            <person name="Berthelot C."/>
            <person name="Parey E."/>
            <person name="Roest-Crollius H."/>
            <person name="Braasch I."/>
            <person name="Postlethwait J."/>
            <person name="Robinson-Rechavi M."/>
            <person name="Echchiki A."/>
            <person name="Begum T."/>
            <person name="Montfort J."/>
            <person name="Schartl M."/>
            <person name="Bobe J."/>
            <person name="Guiguen Y."/>
        </authorList>
    </citation>
    <scope>NUCLEOTIDE SEQUENCE [LARGE SCALE GENOMIC DNA]</scope>
    <source>
        <strain evidence="2">M_S1</strain>
        <tissue evidence="2">Blood</tissue>
    </source>
</reference>
<dbReference type="EMBL" id="JAAGNN010000003">
    <property type="protein sequence ID" value="KAF4091379.1"/>
    <property type="molecule type" value="Genomic_DNA"/>
</dbReference>
<keyword evidence="3" id="KW-1185">Reference proteome</keyword>
<feature type="region of interest" description="Disordered" evidence="1">
    <location>
        <begin position="69"/>
        <end position="101"/>
    </location>
</feature>
<evidence type="ECO:0000313" key="3">
    <source>
        <dbReference type="Proteomes" id="UP000593565"/>
    </source>
</evidence>
<dbReference type="AlphaFoldDB" id="A0A7J6BAK1"/>
<gene>
    <name evidence="2" type="ORF">AMELA_G00036240</name>
</gene>
<feature type="compositionally biased region" description="Polar residues" evidence="1">
    <location>
        <begin position="71"/>
        <end position="85"/>
    </location>
</feature>
<comment type="caution">
    <text evidence="2">The sequence shown here is derived from an EMBL/GenBank/DDBJ whole genome shotgun (WGS) entry which is preliminary data.</text>
</comment>
<name>A0A7J6BAK1_AMEME</name>
<accession>A0A7J6BAK1</accession>
<proteinExistence type="predicted"/>